<evidence type="ECO:0000256" key="2">
    <source>
        <dbReference type="ARBA" id="ARBA00022448"/>
    </source>
</evidence>
<keyword evidence="10 12" id="KW-0472">Membrane</keyword>
<feature type="domain" description="TonB-dependent receptor plug" evidence="16">
    <location>
        <begin position="75"/>
        <end position="187"/>
    </location>
</feature>
<feature type="signal peptide" evidence="14">
    <location>
        <begin position="1"/>
        <end position="41"/>
    </location>
</feature>
<sequence>MRKYTNGPTMFVKNTVKGHKMKWNSLLALLIGIIFISTAHAQSNESPKEKSPEILKIPDIVVTDRLVKGFEEKLHEQPATIHSISAEEIEKMDVKRTLDLIRRIPGVTAEDYNQQGVAAAYSFRGFRLGHGIGAASYLDGIPYNEINHVDGDGYPDYNTILPESIERLEVIKGLSSPLYGGYAQAGVLHYITKDRGNFNKLKLSTGSWNYYRGVAEIAREYDRFFTYNAVSTEQGDGYRDHSEFNGGNIFSRFGYKLNGDSSVRLTLHSYKTTWNAPGSLSQADWDAGNLKKQVTDGGGNKEKNMVSLDYRRKLNKFSEISLLAYFYDSDFTRWTGSSNEERHDERNTFGSRAMYNLSSDLAGFKNDLLLGVDYESIDSQAHKWNIQSPDNRVRVSEKLSGDFDYQNIALYFQEDFWPASFIKLMLGGRYEIYDGDLKNNLTGSENSYSEKVFNPKGGILVTPFEGLDLYGNIGTGFVLPSGFKKFENAQLDPSEIISYDLGARFLPIAEVLLQLSLFRTDTKDEVITDPITLEETNAGETRRQGIEAATEWYAMPDLLVYVNGAYQDAEYVDYNTSSGNFSGNDINRVPEWIVKAGLEYFPKLGLGGSFTGKYTGERWNDSANTIREDDFWVFDASIRYAMQKVTFTLFLNNIFDKKYAEMRSANTYKPADPFNVTLSCSLEF</sequence>
<gene>
    <name evidence="17" type="ORF">H8E23_03965</name>
</gene>
<evidence type="ECO:0000256" key="1">
    <source>
        <dbReference type="ARBA" id="ARBA00004571"/>
    </source>
</evidence>
<reference evidence="17 18" key="1">
    <citation type="submission" date="2020-08" db="EMBL/GenBank/DDBJ databases">
        <title>Bridging the membrane lipid divide: bacteria of the FCB group superphylum have the potential to synthesize archaeal ether lipids.</title>
        <authorList>
            <person name="Villanueva L."/>
            <person name="Von Meijenfeldt F.A.B."/>
            <person name="Westbye A.B."/>
            <person name="Yadav S."/>
            <person name="Hopmans E.C."/>
            <person name="Dutilh B.E."/>
            <person name="Sinninghe Damste J.S."/>
        </authorList>
    </citation>
    <scope>NUCLEOTIDE SEQUENCE [LARGE SCALE GENOMIC DNA]</scope>
    <source>
        <strain evidence="17">NIOZ-UU30</strain>
    </source>
</reference>
<dbReference type="InterPro" id="IPR037066">
    <property type="entry name" value="Plug_dom_sf"/>
</dbReference>
<name>A0A8J6NQY1_9BACT</name>
<proteinExistence type="inferred from homology"/>
<dbReference type="EMBL" id="JACNJH010000095">
    <property type="protein sequence ID" value="MBC8360535.1"/>
    <property type="molecule type" value="Genomic_DNA"/>
</dbReference>
<evidence type="ECO:0000256" key="5">
    <source>
        <dbReference type="ARBA" id="ARBA00022692"/>
    </source>
</evidence>
<evidence type="ECO:0000259" key="15">
    <source>
        <dbReference type="Pfam" id="PF00593"/>
    </source>
</evidence>
<keyword evidence="9 13" id="KW-0798">TonB box</keyword>
<comment type="similarity">
    <text evidence="12 13">Belongs to the TonB-dependent receptor family.</text>
</comment>
<evidence type="ECO:0000256" key="13">
    <source>
        <dbReference type="RuleBase" id="RU003357"/>
    </source>
</evidence>
<comment type="subcellular location">
    <subcellularLocation>
        <location evidence="1 12">Cell outer membrane</location>
        <topology evidence="1 12">Multi-pass membrane protein</topology>
    </subcellularLocation>
</comment>
<evidence type="ECO:0000256" key="3">
    <source>
        <dbReference type="ARBA" id="ARBA00022452"/>
    </source>
</evidence>
<dbReference type="PROSITE" id="PS52016">
    <property type="entry name" value="TONB_DEPENDENT_REC_3"/>
    <property type="match status" value="1"/>
</dbReference>
<dbReference type="AlphaFoldDB" id="A0A8J6NQY1"/>
<dbReference type="Pfam" id="PF07715">
    <property type="entry name" value="Plug"/>
    <property type="match status" value="1"/>
</dbReference>
<comment type="caution">
    <text evidence="17">The sequence shown here is derived from an EMBL/GenBank/DDBJ whole genome shotgun (WGS) entry which is preliminary data.</text>
</comment>
<evidence type="ECO:0000256" key="7">
    <source>
        <dbReference type="ARBA" id="ARBA00023004"/>
    </source>
</evidence>
<dbReference type="SUPFAM" id="SSF56935">
    <property type="entry name" value="Porins"/>
    <property type="match status" value="1"/>
</dbReference>
<keyword evidence="8" id="KW-0406">Ion transport</keyword>
<dbReference type="PANTHER" id="PTHR32552:SF68">
    <property type="entry name" value="FERRICHROME OUTER MEMBRANE TRANSPORTER_PHAGE RECEPTOR"/>
    <property type="match status" value="1"/>
</dbReference>
<protein>
    <submittedName>
        <fullName evidence="17">TonB-dependent receptor</fullName>
    </submittedName>
</protein>
<evidence type="ECO:0000256" key="4">
    <source>
        <dbReference type="ARBA" id="ARBA00022496"/>
    </source>
</evidence>
<dbReference type="Proteomes" id="UP000603434">
    <property type="component" value="Unassembled WGS sequence"/>
</dbReference>
<evidence type="ECO:0000313" key="18">
    <source>
        <dbReference type="Proteomes" id="UP000603434"/>
    </source>
</evidence>
<feature type="chain" id="PRO_5035229732" evidence="14">
    <location>
        <begin position="42"/>
        <end position="684"/>
    </location>
</feature>
<dbReference type="InterPro" id="IPR012910">
    <property type="entry name" value="Plug_dom"/>
</dbReference>
<keyword evidence="17" id="KW-0675">Receptor</keyword>
<dbReference type="CDD" id="cd01347">
    <property type="entry name" value="ligand_gated_channel"/>
    <property type="match status" value="1"/>
</dbReference>
<dbReference type="Pfam" id="PF00593">
    <property type="entry name" value="TonB_dep_Rec_b-barrel"/>
    <property type="match status" value="1"/>
</dbReference>
<accession>A0A8J6NQY1</accession>
<dbReference type="Gene3D" id="2.40.170.20">
    <property type="entry name" value="TonB-dependent receptor, beta-barrel domain"/>
    <property type="match status" value="1"/>
</dbReference>
<dbReference type="GO" id="GO:0015344">
    <property type="term" value="F:siderophore uptake transmembrane transporter activity"/>
    <property type="evidence" value="ECO:0007669"/>
    <property type="project" value="TreeGrafter"/>
</dbReference>
<dbReference type="InterPro" id="IPR036942">
    <property type="entry name" value="Beta-barrel_TonB_sf"/>
</dbReference>
<keyword evidence="11 12" id="KW-0998">Cell outer membrane</keyword>
<keyword evidence="3 12" id="KW-1134">Transmembrane beta strand</keyword>
<evidence type="ECO:0000256" key="10">
    <source>
        <dbReference type="ARBA" id="ARBA00023136"/>
    </source>
</evidence>
<evidence type="ECO:0000259" key="16">
    <source>
        <dbReference type="Pfam" id="PF07715"/>
    </source>
</evidence>
<keyword evidence="5 12" id="KW-0812">Transmembrane</keyword>
<feature type="domain" description="TonB-dependent receptor-like beta-barrel" evidence="15">
    <location>
        <begin position="257"/>
        <end position="654"/>
    </location>
</feature>
<evidence type="ECO:0000256" key="14">
    <source>
        <dbReference type="SAM" id="SignalP"/>
    </source>
</evidence>
<evidence type="ECO:0000256" key="6">
    <source>
        <dbReference type="ARBA" id="ARBA00022729"/>
    </source>
</evidence>
<evidence type="ECO:0000256" key="12">
    <source>
        <dbReference type="PROSITE-ProRule" id="PRU01360"/>
    </source>
</evidence>
<evidence type="ECO:0000313" key="17">
    <source>
        <dbReference type="EMBL" id="MBC8360535.1"/>
    </source>
</evidence>
<keyword evidence="4" id="KW-0410">Iron transport</keyword>
<keyword evidence="2 12" id="KW-0813">Transport</keyword>
<organism evidence="17 18">
    <name type="scientific">Candidatus Desulfatibia profunda</name>
    <dbReference type="NCBI Taxonomy" id="2841695"/>
    <lineage>
        <taxon>Bacteria</taxon>
        <taxon>Pseudomonadati</taxon>
        <taxon>Thermodesulfobacteriota</taxon>
        <taxon>Desulfobacteria</taxon>
        <taxon>Desulfobacterales</taxon>
        <taxon>Desulfobacterales incertae sedis</taxon>
        <taxon>Candidatus Desulfatibia</taxon>
    </lineage>
</organism>
<evidence type="ECO:0000256" key="11">
    <source>
        <dbReference type="ARBA" id="ARBA00023237"/>
    </source>
</evidence>
<evidence type="ECO:0000256" key="9">
    <source>
        <dbReference type="ARBA" id="ARBA00023077"/>
    </source>
</evidence>
<evidence type="ECO:0000256" key="8">
    <source>
        <dbReference type="ARBA" id="ARBA00023065"/>
    </source>
</evidence>
<dbReference type="InterPro" id="IPR000531">
    <property type="entry name" value="Beta-barrel_TonB"/>
</dbReference>
<dbReference type="Gene3D" id="2.170.130.10">
    <property type="entry name" value="TonB-dependent receptor, plug domain"/>
    <property type="match status" value="1"/>
</dbReference>
<dbReference type="PANTHER" id="PTHR32552">
    <property type="entry name" value="FERRICHROME IRON RECEPTOR-RELATED"/>
    <property type="match status" value="1"/>
</dbReference>
<keyword evidence="6 14" id="KW-0732">Signal</keyword>
<dbReference type="InterPro" id="IPR039426">
    <property type="entry name" value="TonB-dep_rcpt-like"/>
</dbReference>
<keyword evidence="7" id="KW-0408">Iron</keyword>
<dbReference type="GO" id="GO:0009279">
    <property type="term" value="C:cell outer membrane"/>
    <property type="evidence" value="ECO:0007669"/>
    <property type="project" value="UniProtKB-SubCell"/>
</dbReference>